<dbReference type="CDD" id="cd00139">
    <property type="entry name" value="PIPKc"/>
    <property type="match status" value="1"/>
</dbReference>
<feature type="compositionally biased region" description="Low complexity" evidence="2">
    <location>
        <begin position="37"/>
        <end position="55"/>
    </location>
</feature>
<evidence type="ECO:0000256" key="1">
    <source>
        <dbReference type="PROSITE-ProRule" id="PRU00781"/>
    </source>
</evidence>
<name>A0A5J4XAW4_9EUKA</name>
<keyword evidence="1" id="KW-0067">ATP-binding</keyword>
<evidence type="ECO:0000256" key="2">
    <source>
        <dbReference type="SAM" id="MobiDB-lite"/>
    </source>
</evidence>
<evidence type="ECO:0000259" key="3">
    <source>
        <dbReference type="PROSITE" id="PS51455"/>
    </source>
</evidence>
<feature type="compositionally biased region" description="Basic and acidic residues" evidence="2">
    <location>
        <begin position="221"/>
        <end position="236"/>
    </location>
</feature>
<feature type="compositionally biased region" description="Basic and acidic residues" evidence="2">
    <location>
        <begin position="137"/>
        <end position="160"/>
    </location>
</feature>
<dbReference type="InterPro" id="IPR023610">
    <property type="entry name" value="PInositol-4/5-P-5/4-kinase"/>
</dbReference>
<feature type="compositionally biased region" description="Polar residues" evidence="2">
    <location>
        <begin position="1"/>
        <end position="10"/>
    </location>
</feature>
<dbReference type="SMART" id="SM00330">
    <property type="entry name" value="PIPKc"/>
    <property type="match status" value="1"/>
</dbReference>
<dbReference type="GO" id="GO:0005524">
    <property type="term" value="F:ATP binding"/>
    <property type="evidence" value="ECO:0007669"/>
    <property type="project" value="UniProtKB-UniRule"/>
</dbReference>
<dbReference type="Proteomes" id="UP000324800">
    <property type="component" value="Unassembled WGS sequence"/>
</dbReference>
<feature type="region of interest" description="Disordered" evidence="2">
    <location>
        <begin position="1"/>
        <end position="61"/>
    </location>
</feature>
<dbReference type="GO" id="GO:0005886">
    <property type="term" value="C:plasma membrane"/>
    <property type="evidence" value="ECO:0007669"/>
    <property type="project" value="TreeGrafter"/>
</dbReference>
<dbReference type="InterPro" id="IPR002498">
    <property type="entry name" value="PInositol-4-P-4/5-kinase_core"/>
</dbReference>
<feature type="compositionally biased region" description="Polar residues" evidence="2">
    <location>
        <begin position="23"/>
        <end position="36"/>
    </location>
</feature>
<dbReference type="InterPro" id="IPR027484">
    <property type="entry name" value="PInositol-4-P-5-kinase_N"/>
</dbReference>
<organism evidence="4 5">
    <name type="scientific">Streblomastix strix</name>
    <dbReference type="NCBI Taxonomy" id="222440"/>
    <lineage>
        <taxon>Eukaryota</taxon>
        <taxon>Metamonada</taxon>
        <taxon>Preaxostyla</taxon>
        <taxon>Oxymonadida</taxon>
        <taxon>Streblomastigidae</taxon>
        <taxon>Streblomastix</taxon>
    </lineage>
</organism>
<dbReference type="PROSITE" id="PS51455">
    <property type="entry name" value="PIPK"/>
    <property type="match status" value="1"/>
</dbReference>
<proteinExistence type="predicted"/>
<feature type="region of interest" description="Disordered" evidence="2">
    <location>
        <begin position="735"/>
        <end position="757"/>
    </location>
</feature>
<keyword evidence="1 4" id="KW-0418">Kinase</keyword>
<feature type="domain" description="PIPK" evidence="3">
    <location>
        <begin position="180"/>
        <end position="700"/>
    </location>
</feature>
<dbReference type="InterPro" id="IPR027483">
    <property type="entry name" value="PInositol-4-P-4/5-kinase_C_sf"/>
</dbReference>
<protein>
    <submittedName>
        <fullName evidence="4">1-phosphatidylinositol-4-phosphate 5-kinase</fullName>
    </submittedName>
</protein>
<keyword evidence="1" id="KW-0808">Transferase</keyword>
<accession>A0A5J4XAW4</accession>
<evidence type="ECO:0000313" key="5">
    <source>
        <dbReference type="Proteomes" id="UP000324800"/>
    </source>
</evidence>
<sequence>MNVNEQQFAKSQNSVSNSLSQSRNEAGNEQSVGINTSQQLNQQKQQQQQQQQNSQDPQHGREQNLVGVVVNVLHRAYATMLNVQLGIRVSIERVTTKPSVNISLDDFSEAVKFILPKLPELQPENMEEIISQARQQEMEANQKKEKQQKQEEEEEQKQKVQDQSQQEQEKDLKKNKKDHTPSKLIKQPQSPIPSETETIYTEKEEEEERQHDDIDELNEAQQKRESKGNKQDDRPYDFKFKDYAPFIFRKMRERFGVDPNDYILSLCGNESLYTLPTPGKSSAFFFYSSDQSFLIKTMTRNESQFMRQLLPAYYKHTIHYRNTNLVRIYGMHRLRAFKGKKVYFIVMSNICDTDFLIHQRYDLKGSSYGRSISEKEIKKISEGSTSVILKDKDVHRTFCLGPNKHKLFHQQLQIDVNFMQQNRIMDYSLLLAVHKRSIGGEGGWNRVPFIHYQQLLYQQYQQQIMTQQQAIQMQLQMSQQSMQMQQQIFNGQQQQQKYRRTSNTHGGRNRRDSLHDTQLPNMPQQYFGMNMNYNQYQMQMQQLALVQAQAQQQYPNNQLMQEINAAGGINMNIQSQFFPRSANMPASQRAVPVQDRFTADLPNGTTLTHPGFLGPKGTWVNIFQADSGGMVTTDDRKVGSEPGSEILFVGVIDILTRWNGRKKAENLLKRSFLRQDGKQISAVSPEYYGERFLEFMRCIFVPYKPERVQRFNFGFLKDSPFKEAAATAILKSAEEEKAKQKEQEGKLVKSGQMQDKK</sequence>
<dbReference type="Pfam" id="PF01504">
    <property type="entry name" value="PIP5K"/>
    <property type="match status" value="2"/>
</dbReference>
<dbReference type="PANTHER" id="PTHR23086:SF8">
    <property type="entry name" value="PHOSPHATIDYLINOSITOL 5-PHOSPHATE 4-KINASE, ISOFORM A"/>
    <property type="match status" value="1"/>
</dbReference>
<dbReference type="SUPFAM" id="SSF56104">
    <property type="entry name" value="SAICAR synthase-like"/>
    <property type="match status" value="1"/>
</dbReference>
<dbReference type="OrthoDB" id="20783at2759"/>
<feature type="compositionally biased region" description="Low complexity" evidence="2">
    <location>
        <begin position="11"/>
        <end position="22"/>
    </location>
</feature>
<dbReference type="EMBL" id="SNRW01000078">
    <property type="protein sequence ID" value="KAA6403629.1"/>
    <property type="molecule type" value="Genomic_DNA"/>
</dbReference>
<dbReference type="Gene3D" id="3.30.810.10">
    <property type="entry name" value="2-Layer Sandwich"/>
    <property type="match status" value="1"/>
</dbReference>
<dbReference type="PANTHER" id="PTHR23086">
    <property type="entry name" value="PHOSPHATIDYLINOSITOL-4-PHOSPHATE 5-KINASE"/>
    <property type="match status" value="1"/>
</dbReference>
<keyword evidence="1" id="KW-0547">Nucleotide-binding</keyword>
<dbReference type="AlphaFoldDB" id="A0A5J4XAW4"/>
<dbReference type="GO" id="GO:0016308">
    <property type="term" value="F:1-phosphatidylinositol-4-phosphate 5-kinase activity"/>
    <property type="evidence" value="ECO:0007669"/>
    <property type="project" value="TreeGrafter"/>
</dbReference>
<gene>
    <name evidence="4" type="ORF">EZS28_000842</name>
</gene>
<dbReference type="Gene3D" id="3.30.800.10">
    <property type="entry name" value="Phosphatidylinositol Phosphate Kinase II Beta"/>
    <property type="match status" value="1"/>
</dbReference>
<comment type="caution">
    <text evidence="4">The sequence shown here is derived from an EMBL/GenBank/DDBJ whole genome shotgun (WGS) entry which is preliminary data.</text>
</comment>
<dbReference type="GO" id="GO:0046854">
    <property type="term" value="P:phosphatidylinositol phosphate biosynthetic process"/>
    <property type="evidence" value="ECO:0007669"/>
    <property type="project" value="TreeGrafter"/>
</dbReference>
<feature type="region of interest" description="Disordered" evidence="2">
    <location>
        <begin position="137"/>
        <end position="236"/>
    </location>
</feature>
<feature type="compositionally biased region" description="Acidic residues" evidence="2">
    <location>
        <begin position="203"/>
        <end position="218"/>
    </location>
</feature>
<reference evidence="4 5" key="1">
    <citation type="submission" date="2019-03" db="EMBL/GenBank/DDBJ databases">
        <title>Single cell metagenomics reveals metabolic interactions within the superorganism composed of flagellate Streblomastix strix and complex community of Bacteroidetes bacteria on its surface.</title>
        <authorList>
            <person name="Treitli S.C."/>
            <person name="Kolisko M."/>
            <person name="Husnik F."/>
            <person name="Keeling P."/>
            <person name="Hampl V."/>
        </authorList>
    </citation>
    <scope>NUCLEOTIDE SEQUENCE [LARGE SCALE GENOMIC DNA]</scope>
    <source>
        <strain evidence="4">ST1C</strain>
    </source>
</reference>
<feature type="region of interest" description="Disordered" evidence="2">
    <location>
        <begin position="488"/>
        <end position="519"/>
    </location>
</feature>
<evidence type="ECO:0000313" key="4">
    <source>
        <dbReference type="EMBL" id="KAA6403629.1"/>
    </source>
</evidence>
<feature type="compositionally biased region" description="Basic and acidic residues" evidence="2">
    <location>
        <begin position="735"/>
        <end position="747"/>
    </location>
</feature>